<dbReference type="InterPro" id="IPR003533">
    <property type="entry name" value="Doublecortin_dom"/>
</dbReference>
<feature type="domain" description="Doublecortin" evidence="1">
    <location>
        <begin position="48"/>
        <end position="130"/>
    </location>
</feature>
<protein>
    <submittedName>
        <fullName evidence="2">Echinoderm microtubule-associated protein-like CG42247</fullName>
    </submittedName>
</protein>
<dbReference type="InterPro" id="IPR036572">
    <property type="entry name" value="Doublecortin_dom_sf"/>
</dbReference>
<reference evidence="2 3" key="1">
    <citation type="journal article" date="2019" name="Sci. Rep.">
        <title>Orb-weaving spider Araneus ventricosus genome elucidates the spidroin gene catalogue.</title>
        <authorList>
            <person name="Kono N."/>
            <person name="Nakamura H."/>
            <person name="Ohtoshi R."/>
            <person name="Moran D.A.P."/>
            <person name="Shinohara A."/>
            <person name="Yoshida Y."/>
            <person name="Fujiwara M."/>
            <person name="Mori M."/>
            <person name="Tomita M."/>
            <person name="Arakawa K."/>
        </authorList>
    </citation>
    <scope>NUCLEOTIDE SEQUENCE [LARGE SCALE GENOMIC DNA]</scope>
</reference>
<dbReference type="SMART" id="SM00537">
    <property type="entry name" value="DCX"/>
    <property type="match status" value="1"/>
</dbReference>
<comment type="caution">
    <text evidence="2">The sequence shown here is derived from an EMBL/GenBank/DDBJ whole genome shotgun (WGS) entry which is preliminary data.</text>
</comment>
<dbReference type="OrthoDB" id="47802at2759"/>
<dbReference type="AlphaFoldDB" id="A0A4Y2E3S4"/>
<dbReference type="Pfam" id="PF03607">
    <property type="entry name" value="DCX"/>
    <property type="match status" value="1"/>
</dbReference>
<dbReference type="PANTHER" id="PTHR23004:SF11">
    <property type="entry name" value="PROTEIN RPI-1"/>
    <property type="match status" value="1"/>
</dbReference>
<dbReference type="GO" id="GO:0005874">
    <property type="term" value="C:microtubule"/>
    <property type="evidence" value="ECO:0007669"/>
    <property type="project" value="TreeGrafter"/>
</dbReference>
<organism evidence="2 3">
    <name type="scientific">Araneus ventricosus</name>
    <name type="common">Orbweaver spider</name>
    <name type="synonym">Epeira ventricosa</name>
    <dbReference type="NCBI Taxonomy" id="182803"/>
    <lineage>
        <taxon>Eukaryota</taxon>
        <taxon>Metazoa</taxon>
        <taxon>Ecdysozoa</taxon>
        <taxon>Arthropoda</taxon>
        <taxon>Chelicerata</taxon>
        <taxon>Arachnida</taxon>
        <taxon>Araneae</taxon>
        <taxon>Araneomorphae</taxon>
        <taxon>Entelegynae</taxon>
        <taxon>Araneoidea</taxon>
        <taxon>Araneidae</taxon>
        <taxon>Araneus</taxon>
    </lineage>
</organism>
<evidence type="ECO:0000259" key="1">
    <source>
        <dbReference type="PROSITE" id="PS50309"/>
    </source>
</evidence>
<dbReference type="PROSITE" id="PS50309">
    <property type="entry name" value="DC"/>
    <property type="match status" value="1"/>
</dbReference>
<accession>A0A4Y2E3S4</accession>
<gene>
    <name evidence="2" type="primary">DCX-EMAP_5</name>
    <name evidence="2" type="ORF">AVEN_196632_1</name>
</gene>
<dbReference type="EMBL" id="BGPR01000500">
    <property type="protein sequence ID" value="GBM23551.1"/>
    <property type="molecule type" value="Genomic_DNA"/>
</dbReference>
<dbReference type="GO" id="GO:0035556">
    <property type="term" value="P:intracellular signal transduction"/>
    <property type="evidence" value="ECO:0007669"/>
    <property type="project" value="InterPro"/>
</dbReference>
<dbReference type="SUPFAM" id="SSF89837">
    <property type="entry name" value="Doublecortin (DC)"/>
    <property type="match status" value="1"/>
</dbReference>
<dbReference type="GO" id="GO:0005815">
    <property type="term" value="C:microtubule organizing center"/>
    <property type="evidence" value="ECO:0007669"/>
    <property type="project" value="TreeGrafter"/>
</dbReference>
<evidence type="ECO:0000313" key="3">
    <source>
        <dbReference type="Proteomes" id="UP000499080"/>
    </source>
</evidence>
<proteinExistence type="predicted"/>
<keyword evidence="3" id="KW-1185">Reference proteome</keyword>
<sequence length="160" mass="17987">MKKMKSSSGLRPALSMGDLDDKRAFDVKVGYRRRIPPIVTSDKAPKALYVTVYRNGDPFFPGVKVSLRPGKHFLNVAGFCDYLSQRMKIPQGVRYIYDLNGRLVTELKDLEDGGSYVASGVKTFKDAGYGKLARLHTSQKPNAAPMRPDDMLLYRYGDQF</sequence>
<dbReference type="CDD" id="cd01617">
    <property type="entry name" value="DCX"/>
    <property type="match status" value="1"/>
</dbReference>
<name>A0A4Y2E3S4_ARAVE</name>
<dbReference type="Gene3D" id="3.10.20.230">
    <property type="entry name" value="Doublecortin domain"/>
    <property type="match status" value="1"/>
</dbReference>
<dbReference type="PANTHER" id="PTHR23004">
    <property type="entry name" value="DOUBLECORTIN DOMAIN CONTAINING 2"/>
    <property type="match status" value="1"/>
</dbReference>
<dbReference type="Proteomes" id="UP000499080">
    <property type="component" value="Unassembled WGS sequence"/>
</dbReference>
<evidence type="ECO:0000313" key="2">
    <source>
        <dbReference type="EMBL" id="GBM23551.1"/>
    </source>
</evidence>